<keyword evidence="2" id="KW-1185">Reference proteome</keyword>
<dbReference type="EMBL" id="CP121208">
    <property type="protein sequence ID" value="WFM83543.1"/>
    <property type="molecule type" value="Genomic_DNA"/>
</dbReference>
<dbReference type="SUPFAM" id="SSF52540">
    <property type="entry name" value="P-loop containing nucleoside triphosphate hydrolases"/>
    <property type="match status" value="1"/>
</dbReference>
<evidence type="ECO:0000313" key="1">
    <source>
        <dbReference type="EMBL" id="WFM83543.1"/>
    </source>
</evidence>
<dbReference type="RefSeq" id="WP_278012938.1">
    <property type="nucleotide sequence ID" value="NZ_CP121208.1"/>
</dbReference>
<protein>
    <submittedName>
        <fullName evidence="1">Uncharacterized protein</fullName>
    </submittedName>
</protein>
<accession>A0ABY8FYE2</accession>
<sequence>METTLNCESAVYHGPADRVFDELGRLASLVGIEVTRTSGAVGVLNFTCEGARDGHVLAYFHEMFAPYFAQGRVDLDLRTDTADILELMVSVGSTLRGQVIGVCASAGGVGTTSCAAMIARECGEGTGLIDANPASAGIDLVLSIHEQSGTRWADVARSGGLLAGRLVESLPVWNGVRVLSSDERGSFPTDDVGVRAISAVAQICPITVVDLATAVMSETRGVLDWCDAVVMMMPASEVGLAGAKVALERIGHNAVPVVATSSAGRLAHIASVLERQCFGLSQMRNFSADVDHGLSPGSRKRSSVAKDVAQIVRYLKGE</sequence>
<evidence type="ECO:0000313" key="2">
    <source>
        <dbReference type="Proteomes" id="UP001215216"/>
    </source>
</evidence>
<dbReference type="Gene3D" id="3.40.50.300">
    <property type="entry name" value="P-loop containing nucleotide triphosphate hydrolases"/>
    <property type="match status" value="1"/>
</dbReference>
<dbReference type="Proteomes" id="UP001215216">
    <property type="component" value="Chromosome"/>
</dbReference>
<organism evidence="1 2">
    <name type="scientific">Arcanobacterium canis</name>
    <dbReference type="NCBI Taxonomy" id="999183"/>
    <lineage>
        <taxon>Bacteria</taxon>
        <taxon>Bacillati</taxon>
        <taxon>Actinomycetota</taxon>
        <taxon>Actinomycetes</taxon>
        <taxon>Actinomycetales</taxon>
        <taxon>Actinomycetaceae</taxon>
        <taxon>Arcanobacterium</taxon>
    </lineage>
</organism>
<gene>
    <name evidence="1" type="ORF">P7079_00745</name>
</gene>
<reference evidence="1 2" key="1">
    <citation type="submission" date="2023-03" db="EMBL/GenBank/DDBJ databases">
        <title>Complete genome of Arcanobacterium canis strain DSM 25104 isolated in 2010 from a canine otitis externa in Germany.</title>
        <authorList>
            <person name="Borowiak M."/>
            <person name="Kreitlow A."/>
            <person name="Malorny B."/>
            <person name="Laemmler C."/>
            <person name="Prenger-Berninghoff E."/>
            <person name="Ploetz M."/>
            <person name="Abdulmawjood A."/>
        </authorList>
    </citation>
    <scope>NUCLEOTIDE SEQUENCE [LARGE SCALE GENOMIC DNA]</scope>
    <source>
        <strain evidence="1 2">DSM 25104</strain>
    </source>
</reference>
<dbReference type="InterPro" id="IPR027417">
    <property type="entry name" value="P-loop_NTPase"/>
</dbReference>
<proteinExistence type="predicted"/>
<name>A0ABY8FYE2_9ACTO</name>